<dbReference type="AlphaFoldDB" id="A0A4Y3W8A8"/>
<dbReference type="InterPro" id="IPR018759">
    <property type="entry name" value="BBP2_2"/>
</dbReference>
<accession>A0A4Y3W8A8</accession>
<sequence>MYIPKVFLIACCLGLVGSHACAESDFTASFRLRGGFDTNPLLAIGQSGGSLFVAADTALAAGMKADGYTLGVAAEATAMHYAQPQITPTRGGKVILRGSIGDDDLRLDSTSTIADVSSYTLRSSELIQSVRAESRRGPIKLFATAEGGRTSLNQANAIFQDFLPDPQQHLRGTLIPGVSLVSGEFEIGASVNLSARRYLQEFDVFGYRRDNERVQPFLFAKYGGGAVTAFGSVSRLYGTWHDPDFTNVDRILFDASLSWRAAPFGIDLTAWRRASETTFPISPITIDTAYSARVSWNWDPKVTLAASVGYSISEYLDSPFRAQTLTCGVGAIRDFDHDLSVSVDVAYARGLLISGDQLNGLVVMSSITKRFSAAPPEPNKGAAAGPAACGRGCPVRLPPT</sequence>
<feature type="chain" id="PRO_5021215074" evidence="1">
    <location>
        <begin position="23"/>
        <end position="400"/>
    </location>
</feature>
<proteinExistence type="predicted"/>
<dbReference type="Pfam" id="PF10082">
    <property type="entry name" value="BBP2_2"/>
    <property type="match status" value="1"/>
</dbReference>
<dbReference type="RefSeq" id="WP_141382506.1">
    <property type="nucleotide sequence ID" value="NZ_BJNF01000016.1"/>
</dbReference>
<dbReference type="EMBL" id="BJNF01000016">
    <property type="protein sequence ID" value="GEC14748.1"/>
    <property type="molecule type" value="Genomic_DNA"/>
</dbReference>
<evidence type="ECO:0000256" key="1">
    <source>
        <dbReference type="SAM" id="SignalP"/>
    </source>
</evidence>
<protein>
    <submittedName>
        <fullName evidence="2">Uncharacterized protein</fullName>
    </submittedName>
</protein>
<reference evidence="2 3" key="1">
    <citation type="submission" date="2019-06" db="EMBL/GenBank/DDBJ databases">
        <title>Whole genome shotgun sequence of Nitrobacter winogradskyi NBRC 14297.</title>
        <authorList>
            <person name="Hosoyama A."/>
            <person name="Uohara A."/>
            <person name="Ohji S."/>
            <person name="Ichikawa N."/>
        </authorList>
    </citation>
    <scope>NUCLEOTIDE SEQUENCE [LARGE SCALE GENOMIC DNA]</scope>
    <source>
        <strain evidence="2 3">NBRC 14297</strain>
    </source>
</reference>
<dbReference type="Proteomes" id="UP000318825">
    <property type="component" value="Unassembled WGS sequence"/>
</dbReference>
<gene>
    <name evidence="2" type="ORF">NWI01_06400</name>
</gene>
<organism evidence="2 3">
    <name type="scientific">Nitrobacter winogradskyi</name>
    <name type="common">Nitrobacter agilis</name>
    <dbReference type="NCBI Taxonomy" id="913"/>
    <lineage>
        <taxon>Bacteria</taxon>
        <taxon>Pseudomonadati</taxon>
        <taxon>Pseudomonadota</taxon>
        <taxon>Alphaproteobacteria</taxon>
        <taxon>Hyphomicrobiales</taxon>
        <taxon>Nitrobacteraceae</taxon>
        <taxon>Nitrobacter</taxon>
    </lineage>
</organism>
<evidence type="ECO:0000313" key="3">
    <source>
        <dbReference type="Proteomes" id="UP000318825"/>
    </source>
</evidence>
<keyword evidence="1" id="KW-0732">Signal</keyword>
<feature type="signal peptide" evidence="1">
    <location>
        <begin position="1"/>
        <end position="22"/>
    </location>
</feature>
<dbReference type="OrthoDB" id="8125052at2"/>
<comment type="caution">
    <text evidence="2">The sequence shown here is derived from an EMBL/GenBank/DDBJ whole genome shotgun (WGS) entry which is preliminary data.</text>
</comment>
<evidence type="ECO:0000313" key="2">
    <source>
        <dbReference type="EMBL" id="GEC14748.1"/>
    </source>
</evidence>
<name>A0A4Y3W8A8_NITWI</name>